<keyword evidence="1" id="KW-0812">Transmembrane</keyword>
<gene>
    <name evidence="2" type="ORF">G2W53_012239</name>
</gene>
<sequence length="226" mass="24570">MLKVILSVDSFLKTKQDGILCVLKDALTDCGSDGYEIAKSLGGERFKVVALFCCYKVVGFYPSAPSSLCSLYAWTPQFFVLADQLMSAFSMAASHSNAKSYAVRCLTRSKYILGTIGLDRELSTKRNCHLFHGLDSGANLMYNVPPWSHTLALLVLEWRSLAISLLTLAMKFSICGGRIICLQQVGASRNIPSKALLGSSRSIEGSWFFFGFFVSAATTSLGLVGS</sequence>
<dbReference type="AlphaFoldDB" id="A0A834U0E0"/>
<name>A0A834U0E0_9FABA</name>
<evidence type="ECO:0000313" key="2">
    <source>
        <dbReference type="EMBL" id="KAF7829906.1"/>
    </source>
</evidence>
<comment type="caution">
    <text evidence="2">The sequence shown here is derived from an EMBL/GenBank/DDBJ whole genome shotgun (WGS) entry which is preliminary data.</text>
</comment>
<reference evidence="2" key="1">
    <citation type="submission" date="2020-09" db="EMBL/GenBank/DDBJ databases">
        <title>Genome-Enabled Discovery of Anthraquinone Biosynthesis in Senna tora.</title>
        <authorList>
            <person name="Kang S.-H."/>
            <person name="Pandey R.P."/>
            <person name="Lee C.-M."/>
            <person name="Sim J.-S."/>
            <person name="Jeong J.-T."/>
            <person name="Choi B.-S."/>
            <person name="Jung M."/>
            <person name="Ginzburg D."/>
            <person name="Zhao K."/>
            <person name="Won S.Y."/>
            <person name="Oh T.-J."/>
            <person name="Yu Y."/>
            <person name="Kim N.-H."/>
            <person name="Lee O.R."/>
            <person name="Lee T.-H."/>
            <person name="Bashyal P."/>
            <person name="Kim T.-S."/>
            <person name="Lee W.-H."/>
            <person name="Kawkins C."/>
            <person name="Kim C.-K."/>
            <person name="Kim J.S."/>
            <person name="Ahn B.O."/>
            <person name="Rhee S.Y."/>
            <person name="Sohng J.K."/>
        </authorList>
    </citation>
    <scope>NUCLEOTIDE SEQUENCE</scope>
    <source>
        <tissue evidence="2">Leaf</tissue>
    </source>
</reference>
<feature type="transmembrane region" description="Helical" evidence="1">
    <location>
        <begin position="207"/>
        <end position="225"/>
    </location>
</feature>
<protein>
    <submittedName>
        <fullName evidence="2">Uncharacterized protein</fullName>
    </submittedName>
</protein>
<proteinExistence type="predicted"/>
<keyword evidence="1" id="KW-0472">Membrane</keyword>
<evidence type="ECO:0000256" key="1">
    <source>
        <dbReference type="SAM" id="Phobius"/>
    </source>
</evidence>
<evidence type="ECO:0000313" key="3">
    <source>
        <dbReference type="Proteomes" id="UP000634136"/>
    </source>
</evidence>
<accession>A0A834U0E0</accession>
<dbReference type="EMBL" id="JAAIUW010000005">
    <property type="protein sequence ID" value="KAF7829906.1"/>
    <property type="molecule type" value="Genomic_DNA"/>
</dbReference>
<dbReference type="Proteomes" id="UP000634136">
    <property type="component" value="Unassembled WGS sequence"/>
</dbReference>
<keyword evidence="1" id="KW-1133">Transmembrane helix</keyword>
<keyword evidence="3" id="KW-1185">Reference proteome</keyword>
<organism evidence="2 3">
    <name type="scientific">Senna tora</name>
    <dbReference type="NCBI Taxonomy" id="362788"/>
    <lineage>
        <taxon>Eukaryota</taxon>
        <taxon>Viridiplantae</taxon>
        <taxon>Streptophyta</taxon>
        <taxon>Embryophyta</taxon>
        <taxon>Tracheophyta</taxon>
        <taxon>Spermatophyta</taxon>
        <taxon>Magnoliopsida</taxon>
        <taxon>eudicotyledons</taxon>
        <taxon>Gunneridae</taxon>
        <taxon>Pentapetalae</taxon>
        <taxon>rosids</taxon>
        <taxon>fabids</taxon>
        <taxon>Fabales</taxon>
        <taxon>Fabaceae</taxon>
        <taxon>Caesalpinioideae</taxon>
        <taxon>Cassia clade</taxon>
        <taxon>Senna</taxon>
    </lineage>
</organism>